<keyword evidence="1" id="KW-0175">Coiled coil</keyword>
<feature type="coiled-coil region" evidence="1">
    <location>
        <begin position="21"/>
        <end position="48"/>
    </location>
</feature>
<sequence>MSLTVKSLKELWAKEFLPNIREEIRKEVDSLKAGLKDLRKRFEEIEKSQDFISKKYDTVISTIKGIKEHNDSVKSNIRLIKEDIGKLGNDYLNVEIQLDELEQYARRDCLEITGIPIVPNDNPALLVKEMSEIMGVNLSPNDISIAHRLPPTQKVKDRLIVYFTRREKRDEMYSNRKRLKSKRTEDLPSVVCQPESVAVSHKAQIHVNESLTPYRKRLLGRILQFKRDRNYKFIWTANDSPTKAGGAALYIANNFKVVPRSDIKFDITLVESRWAEIDAGKGMKFTSLEI</sequence>
<dbReference type="STRING" id="50429.A0A2B4SU19"/>
<protein>
    <submittedName>
        <fullName evidence="2">Uncharacterized protein</fullName>
    </submittedName>
</protein>
<dbReference type="Proteomes" id="UP000225706">
    <property type="component" value="Unassembled WGS sequence"/>
</dbReference>
<organism evidence="2 3">
    <name type="scientific">Stylophora pistillata</name>
    <name type="common">Smooth cauliflower coral</name>
    <dbReference type="NCBI Taxonomy" id="50429"/>
    <lineage>
        <taxon>Eukaryota</taxon>
        <taxon>Metazoa</taxon>
        <taxon>Cnidaria</taxon>
        <taxon>Anthozoa</taxon>
        <taxon>Hexacorallia</taxon>
        <taxon>Scleractinia</taxon>
        <taxon>Astrocoeniina</taxon>
        <taxon>Pocilloporidae</taxon>
        <taxon>Stylophora</taxon>
    </lineage>
</organism>
<keyword evidence="3" id="KW-1185">Reference proteome</keyword>
<name>A0A2B4SU19_STYPI</name>
<dbReference type="EMBL" id="LSMT01000006">
    <property type="protein sequence ID" value="PFX34174.1"/>
    <property type="molecule type" value="Genomic_DNA"/>
</dbReference>
<accession>A0A2B4SU19</accession>
<proteinExistence type="predicted"/>
<evidence type="ECO:0000256" key="1">
    <source>
        <dbReference type="SAM" id="Coils"/>
    </source>
</evidence>
<dbReference type="AlphaFoldDB" id="A0A2B4SU19"/>
<dbReference type="OrthoDB" id="5971624at2759"/>
<evidence type="ECO:0000313" key="2">
    <source>
        <dbReference type="EMBL" id="PFX34174.1"/>
    </source>
</evidence>
<evidence type="ECO:0000313" key="3">
    <source>
        <dbReference type="Proteomes" id="UP000225706"/>
    </source>
</evidence>
<reference evidence="3" key="1">
    <citation type="journal article" date="2017" name="bioRxiv">
        <title>Comparative analysis of the genomes of Stylophora pistillata and Acropora digitifera provides evidence for extensive differences between species of corals.</title>
        <authorList>
            <person name="Voolstra C.R."/>
            <person name="Li Y."/>
            <person name="Liew Y.J."/>
            <person name="Baumgarten S."/>
            <person name="Zoccola D."/>
            <person name="Flot J.-F."/>
            <person name="Tambutte S."/>
            <person name="Allemand D."/>
            <person name="Aranda M."/>
        </authorList>
    </citation>
    <scope>NUCLEOTIDE SEQUENCE [LARGE SCALE GENOMIC DNA]</scope>
</reference>
<comment type="caution">
    <text evidence="2">The sequence shown here is derived from an EMBL/GenBank/DDBJ whole genome shotgun (WGS) entry which is preliminary data.</text>
</comment>
<gene>
    <name evidence="2" type="ORF">AWC38_SpisGene1029</name>
</gene>